<proteinExistence type="inferred from homology"/>
<organism evidence="11 12">
    <name type="scientific">Cymbomonas tetramitiformis</name>
    <dbReference type="NCBI Taxonomy" id="36881"/>
    <lineage>
        <taxon>Eukaryota</taxon>
        <taxon>Viridiplantae</taxon>
        <taxon>Chlorophyta</taxon>
        <taxon>Pyramimonadophyceae</taxon>
        <taxon>Pyramimonadales</taxon>
        <taxon>Pyramimonadaceae</taxon>
        <taxon>Cymbomonas</taxon>
    </lineage>
</organism>
<gene>
    <name evidence="11" type="ORF">CYMTET_24597</name>
</gene>
<evidence type="ECO:0000313" key="12">
    <source>
        <dbReference type="Proteomes" id="UP001190700"/>
    </source>
</evidence>
<keyword evidence="8" id="KW-0966">Cell projection</keyword>
<evidence type="ECO:0000256" key="10">
    <source>
        <dbReference type="SAM" id="MobiDB-lite"/>
    </source>
</evidence>
<evidence type="ECO:0000256" key="3">
    <source>
        <dbReference type="ARBA" id="ARBA00022490"/>
    </source>
</evidence>
<dbReference type="PANTHER" id="PTHR19960:SF25">
    <property type="entry name" value="TEKTIN-1"/>
    <property type="match status" value="1"/>
</dbReference>
<dbReference type="AlphaFoldDB" id="A0AAE0KZR9"/>
<dbReference type="GO" id="GO:0005737">
    <property type="term" value="C:cytoplasm"/>
    <property type="evidence" value="ECO:0007669"/>
    <property type="project" value="UniProtKB-ARBA"/>
</dbReference>
<evidence type="ECO:0000256" key="4">
    <source>
        <dbReference type="ARBA" id="ARBA00022846"/>
    </source>
</evidence>
<comment type="caution">
    <text evidence="11">The sequence shown here is derived from an EMBL/GenBank/DDBJ whole genome shotgun (WGS) entry which is preliminary data.</text>
</comment>
<dbReference type="GO" id="GO:0015630">
    <property type="term" value="C:microtubule cytoskeleton"/>
    <property type="evidence" value="ECO:0007669"/>
    <property type="project" value="TreeGrafter"/>
</dbReference>
<protein>
    <recommendedName>
        <fullName evidence="13">Tektin</fullName>
    </recommendedName>
</protein>
<accession>A0AAE0KZR9</accession>
<evidence type="ECO:0000256" key="2">
    <source>
        <dbReference type="ARBA" id="ARBA00007209"/>
    </source>
</evidence>
<evidence type="ECO:0000256" key="1">
    <source>
        <dbReference type="ARBA" id="ARBA00004611"/>
    </source>
</evidence>
<dbReference type="InterPro" id="IPR048256">
    <property type="entry name" value="Tektin-like"/>
</dbReference>
<sequence length="585" mass="66335">MSQKPQELPLPRLYNTGVPASWPGHHGSPSPLGHGKDPMASTIFPSIETALHSKSNREWMEKTIEASHTTIRQHSESNKVRVTSSIVKEVVQNNDTHHFGKVNMGFRTKLGQTNELIRKLEMCIKDNNTETTNLKKAKAELAGSRGELDAPLALVKKRLKIREQRPNRENIEDPVHQSLETEMNTLTSMAEQGNDKLQAASHMLERLHNMREKLKADLKDKKHALDLDGQCLTLTHEAAPQHPPKDSPSASSGGVAPPSPTFSQHPPKEETIHTRTTTLAGEVPPASPTSVLMGENAAGRFAYEWLFTKEERDALKLCFQNMANDSGEIYAASFQKVYQDANIMVAAEEYPAVLEMMQLHPDATLTWGKYCEVLAMMRGQREHPVNLPPVWRSKTKSLLENNHALIQASARLRFQCHEMHGHADEVRRKTHLIVQKFLRKKVQEATDMRNLCEKRIMEAELEIKRLEQSEKALIAAFEAKAKPLTVAEARYNIRRQRREREEVHDEVEDLMAKEVEELQKGVAAIQRELDSTRATLSEVKDNKKMLEADYEDKALALELDQKCLKLEDKARDKRSPYNAFLKGHI</sequence>
<keyword evidence="5 9" id="KW-0175">Coiled coil</keyword>
<keyword evidence="6" id="KW-0969">Cilium</keyword>
<evidence type="ECO:0000256" key="7">
    <source>
        <dbReference type="ARBA" id="ARBA00023212"/>
    </source>
</evidence>
<evidence type="ECO:0008006" key="13">
    <source>
        <dbReference type="Google" id="ProtNLM"/>
    </source>
</evidence>
<keyword evidence="4" id="KW-0282">Flagellum</keyword>
<dbReference type="SUPFAM" id="SSF47473">
    <property type="entry name" value="EF-hand"/>
    <property type="match status" value="1"/>
</dbReference>
<evidence type="ECO:0000256" key="9">
    <source>
        <dbReference type="SAM" id="Coils"/>
    </source>
</evidence>
<keyword evidence="12" id="KW-1185">Reference proteome</keyword>
<dbReference type="InterPro" id="IPR000435">
    <property type="entry name" value="Tektins"/>
</dbReference>
<dbReference type="GO" id="GO:0060294">
    <property type="term" value="P:cilium movement involved in cell motility"/>
    <property type="evidence" value="ECO:0007669"/>
    <property type="project" value="InterPro"/>
</dbReference>
<comment type="similarity">
    <text evidence="2">Belongs to the tektin family.</text>
</comment>
<feature type="coiled-coil region" evidence="9">
    <location>
        <begin position="442"/>
        <end position="549"/>
    </location>
</feature>
<dbReference type="GO" id="GO:0005634">
    <property type="term" value="C:nucleus"/>
    <property type="evidence" value="ECO:0007669"/>
    <property type="project" value="TreeGrafter"/>
</dbReference>
<keyword evidence="3" id="KW-0963">Cytoplasm</keyword>
<dbReference type="Proteomes" id="UP001190700">
    <property type="component" value="Unassembled WGS sequence"/>
</dbReference>
<feature type="coiled-coil region" evidence="9">
    <location>
        <begin position="197"/>
        <end position="224"/>
    </location>
</feature>
<dbReference type="EMBL" id="LGRX02012819">
    <property type="protein sequence ID" value="KAK3266808.1"/>
    <property type="molecule type" value="Genomic_DNA"/>
</dbReference>
<keyword evidence="7" id="KW-0206">Cytoskeleton</keyword>
<feature type="compositionally biased region" description="Low complexity" evidence="10">
    <location>
        <begin position="21"/>
        <end position="33"/>
    </location>
</feature>
<dbReference type="GO" id="GO:0060271">
    <property type="term" value="P:cilium assembly"/>
    <property type="evidence" value="ECO:0007669"/>
    <property type="project" value="TreeGrafter"/>
</dbReference>
<dbReference type="GO" id="GO:0005929">
    <property type="term" value="C:cilium"/>
    <property type="evidence" value="ECO:0007669"/>
    <property type="project" value="UniProtKB-ARBA"/>
</dbReference>
<feature type="region of interest" description="Disordered" evidence="10">
    <location>
        <begin position="238"/>
        <end position="269"/>
    </location>
</feature>
<evidence type="ECO:0000313" key="11">
    <source>
        <dbReference type="EMBL" id="KAK3266808.1"/>
    </source>
</evidence>
<comment type="subcellular location">
    <subcellularLocation>
        <location evidence="1">Cytoplasm</location>
        <location evidence="1">Cytoskeleton</location>
        <location evidence="1">Flagellum axoneme</location>
    </subcellularLocation>
</comment>
<evidence type="ECO:0000256" key="8">
    <source>
        <dbReference type="ARBA" id="ARBA00023273"/>
    </source>
</evidence>
<dbReference type="InterPro" id="IPR011992">
    <property type="entry name" value="EF-hand-dom_pair"/>
</dbReference>
<name>A0AAE0KZR9_9CHLO</name>
<dbReference type="Pfam" id="PF03148">
    <property type="entry name" value="Tektin"/>
    <property type="match status" value="2"/>
</dbReference>
<evidence type="ECO:0000256" key="5">
    <source>
        <dbReference type="ARBA" id="ARBA00023054"/>
    </source>
</evidence>
<feature type="region of interest" description="Disordered" evidence="10">
    <location>
        <begin position="1"/>
        <end position="40"/>
    </location>
</feature>
<evidence type="ECO:0000256" key="6">
    <source>
        <dbReference type="ARBA" id="ARBA00023069"/>
    </source>
</evidence>
<reference evidence="11 12" key="1">
    <citation type="journal article" date="2015" name="Genome Biol. Evol.">
        <title>Comparative Genomics of a Bacterivorous Green Alga Reveals Evolutionary Causalities and Consequences of Phago-Mixotrophic Mode of Nutrition.</title>
        <authorList>
            <person name="Burns J.A."/>
            <person name="Paasch A."/>
            <person name="Narechania A."/>
            <person name="Kim E."/>
        </authorList>
    </citation>
    <scope>NUCLEOTIDE SEQUENCE [LARGE SCALE GENOMIC DNA]</scope>
    <source>
        <strain evidence="11 12">PLY_AMNH</strain>
    </source>
</reference>
<dbReference type="PANTHER" id="PTHR19960">
    <property type="entry name" value="TEKTIN"/>
    <property type="match status" value="1"/>
</dbReference>
<feature type="compositionally biased region" description="Low complexity" evidence="10">
    <location>
        <begin position="247"/>
        <end position="256"/>
    </location>
</feature>